<proteinExistence type="predicted"/>
<gene>
    <name evidence="1" type="ORF">SAMN05421507_11615</name>
</gene>
<protein>
    <recommendedName>
        <fullName evidence="3">DUF4297 domain-containing protein</fullName>
    </recommendedName>
</protein>
<accession>A0A1H0VWU9</accession>
<dbReference type="Proteomes" id="UP000199691">
    <property type="component" value="Unassembled WGS sequence"/>
</dbReference>
<dbReference type="AlphaFoldDB" id="A0A1H0VWU9"/>
<organism evidence="1 2">
    <name type="scientific">Lentzea jiangxiensis</name>
    <dbReference type="NCBI Taxonomy" id="641025"/>
    <lineage>
        <taxon>Bacteria</taxon>
        <taxon>Bacillati</taxon>
        <taxon>Actinomycetota</taxon>
        <taxon>Actinomycetes</taxon>
        <taxon>Pseudonocardiales</taxon>
        <taxon>Pseudonocardiaceae</taxon>
        <taxon>Lentzea</taxon>
    </lineage>
</organism>
<keyword evidence="2" id="KW-1185">Reference proteome</keyword>
<sequence length="309" mass="34179">MPIYKQVKTQEGAQTRFSIASICRAEKNKDPHTSILGKLFSGKPLPDGASFVLVVNETPGADLYCFVSANDGRDRSYLEDHKRDIVTRLDGLTVSDGRDLAWCADRFEVEIRQRDIEDVENDALRKLEPHAVGMLRAAPLISELDNALTAILTCIAREARAKEVTTWTAEEFHTKLQSCISKAIGVGQNGELQPLIPLRDKLAPAGVSEAEAARIADTMTRFRRLYRSSVGLQQETFNDLSDDIHAICTEVMAKRRGGEISAGAESYMKTLEQVKNLPQVISGEIPLRHAHALLSDITARCQNRYADAS</sequence>
<reference evidence="2" key="1">
    <citation type="submission" date="2016-10" db="EMBL/GenBank/DDBJ databases">
        <authorList>
            <person name="Varghese N."/>
            <person name="Submissions S."/>
        </authorList>
    </citation>
    <scope>NUCLEOTIDE SEQUENCE [LARGE SCALE GENOMIC DNA]</scope>
    <source>
        <strain evidence="2">CGMCC 4.6609</strain>
    </source>
</reference>
<evidence type="ECO:0000313" key="2">
    <source>
        <dbReference type="Proteomes" id="UP000199691"/>
    </source>
</evidence>
<dbReference type="EMBL" id="FNIX01000016">
    <property type="protein sequence ID" value="SDP82721.1"/>
    <property type="molecule type" value="Genomic_DNA"/>
</dbReference>
<name>A0A1H0VWU9_9PSEU</name>
<evidence type="ECO:0008006" key="3">
    <source>
        <dbReference type="Google" id="ProtNLM"/>
    </source>
</evidence>
<evidence type="ECO:0000313" key="1">
    <source>
        <dbReference type="EMBL" id="SDP82721.1"/>
    </source>
</evidence>